<sequence>MSTAPHSDLNLAQVSQVEEFYAPLSDNIVYHITCEILKDSQSENSVYDYEFFFHNYHVKCKAIPMNLVVYLLNKKFYNKDFDKRSGSNGNINRNMTQLASIFGSQSNFNDMFDNVTPITEASTVSTTTGTAEFHRL</sequence>
<protein>
    <submittedName>
        <fullName evidence="1">Uncharacterized protein</fullName>
    </submittedName>
</protein>
<proteinExistence type="predicted"/>
<evidence type="ECO:0000313" key="2">
    <source>
        <dbReference type="Proteomes" id="UP000265703"/>
    </source>
</evidence>
<dbReference type="Proteomes" id="UP000265703">
    <property type="component" value="Unassembled WGS sequence"/>
</dbReference>
<reference evidence="1 2" key="1">
    <citation type="submission" date="2018-06" db="EMBL/GenBank/DDBJ databases">
        <title>Comparative genomics reveals the genomic features of Rhizophagus irregularis, R. cerebriforme, R. diaphanum and Gigaspora rosea, and their symbiotic lifestyle signature.</title>
        <authorList>
            <person name="Morin E."/>
            <person name="San Clemente H."/>
            <person name="Chen E.C.H."/>
            <person name="De La Providencia I."/>
            <person name="Hainaut M."/>
            <person name="Kuo A."/>
            <person name="Kohler A."/>
            <person name="Murat C."/>
            <person name="Tang N."/>
            <person name="Roy S."/>
            <person name="Loubradou J."/>
            <person name="Henrissat B."/>
            <person name="Grigoriev I.V."/>
            <person name="Corradi N."/>
            <person name="Roux C."/>
            <person name="Martin F.M."/>
        </authorList>
    </citation>
    <scope>NUCLEOTIDE SEQUENCE [LARGE SCALE GENOMIC DNA]</scope>
    <source>
        <strain evidence="1 2">DAOM 227022</strain>
    </source>
</reference>
<dbReference type="EMBL" id="QKYT01000681">
    <property type="protein sequence ID" value="RIA82279.1"/>
    <property type="molecule type" value="Genomic_DNA"/>
</dbReference>
<comment type="caution">
    <text evidence="1">The sequence shown here is derived from an EMBL/GenBank/DDBJ whole genome shotgun (WGS) entry which is preliminary data.</text>
</comment>
<organism evidence="1 2">
    <name type="scientific">Glomus cerebriforme</name>
    <dbReference type="NCBI Taxonomy" id="658196"/>
    <lineage>
        <taxon>Eukaryota</taxon>
        <taxon>Fungi</taxon>
        <taxon>Fungi incertae sedis</taxon>
        <taxon>Mucoromycota</taxon>
        <taxon>Glomeromycotina</taxon>
        <taxon>Glomeromycetes</taxon>
        <taxon>Glomerales</taxon>
        <taxon>Glomeraceae</taxon>
        <taxon>Glomus</taxon>
    </lineage>
</organism>
<keyword evidence="2" id="KW-1185">Reference proteome</keyword>
<name>A0A397SBP5_9GLOM</name>
<dbReference type="AlphaFoldDB" id="A0A397SBP5"/>
<evidence type="ECO:0000313" key="1">
    <source>
        <dbReference type="EMBL" id="RIA82279.1"/>
    </source>
</evidence>
<gene>
    <name evidence="1" type="ORF">C1645_835599</name>
</gene>
<accession>A0A397SBP5</accession>